<dbReference type="GO" id="GO:0003700">
    <property type="term" value="F:DNA-binding transcription factor activity"/>
    <property type="evidence" value="ECO:0007669"/>
    <property type="project" value="InterPro"/>
</dbReference>
<gene>
    <name evidence="10" type="ORF">KFK09_018325</name>
</gene>
<keyword evidence="4" id="KW-0010">Activator</keyword>
<comment type="caution">
    <text evidence="10">The sequence shown here is derived from an EMBL/GenBank/DDBJ whole genome shotgun (WGS) entry which is preliminary data.</text>
</comment>
<feature type="domain" description="AP2/ERF" evidence="9">
    <location>
        <begin position="25"/>
        <end position="81"/>
    </location>
</feature>
<keyword evidence="3" id="KW-0238">DNA-binding</keyword>
<dbReference type="PANTHER" id="PTHR31839">
    <property type="entry name" value="DEHYDRATION-RESPONSIVE ELEMENT-BINDING PROTEIN 1D"/>
    <property type="match status" value="1"/>
</dbReference>
<keyword evidence="11" id="KW-1185">Reference proteome</keyword>
<evidence type="ECO:0000256" key="7">
    <source>
        <dbReference type="ARBA" id="ARBA00024343"/>
    </source>
</evidence>
<evidence type="ECO:0000256" key="1">
    <source>
        <dbReference type="ARBA" id="ARBA00004123"/>
    </source>
</evidence>
<reference evidence="10" key="1">
    <citation type="journal article" date="2022" name="Front. Genet.">
        <title>Chromosome-Scale Assembly of the Dendrobium nobile Genome Provides Insights Into the Molecular Mechanism of the Biosynthesis of the Medicinal Active Ingredient of Dendrobium.</title>
        <authorList>
            <person name="Xu Q."/>
            <person name="Niu S.-C."/>
            <person name="Li K.-L."/>
            <person name="Zheng P.-J."/>
            <person name="Zhang X.-J."/>
            <person name="Jia Y."/>
            <person name="Liu Y."/>
            <person name="Niu Y.-X."/>
            <person name="Yu L.-H."/>
            <person name="Chen D.-F."/>
            <person name="Zhang G.-Q."/>
        </authorList>
    </citation>
    <scope>NUCLEOTIDE SEQUENCE</scope>
    <source>
        <tissue evidence="10">Leaf</tissue>
    </source>
</reference>
<feature type="compositionally biased region" description="Polar residues" evidence="8">
    <location>
        <begin position="1"/>
        <end position="18"/>
    </location>
</feature>
<evidence type="ECO:0000256" key="6">
    <source>
        <dbReference type="ARBA" id="ARBA00023242"/>
    </source>
</evidence>
<name>A0A8T3AVH8_DENNO</name>
<evidence type="ECO:0000256" key="4">
    <source>
        <dbReference type="ARBA" id="ARBA00023159"/>
    </source>
</evidence>
<proteinExistence type="inferred from homology"/>
<sequence length="164" mass="18032">MADSTPSSQVQIPSSNVQPKVPPSHFRGVILRGGKWASRVYRFHDSKSIWLGTYSTPEMAAIAHDVAELAINGDRAWLNFPDVIQSLPVPKSTSIVDIRAAAATAAASAEQFIVRPEVVDSYEVPSQEISEYVDEDELFNMPQLLIEMAEGMMVSPPRFGPPYD</sequence>
<dbReference type="Proteomes" id="UP000829196">
    <property type="component" value="Unassembled WGS sequence"/>
</dbReference>
<dbReference type="CDD" id="cd00018">
    <property type="entry name" value="AP2"/>
    <property type="match status" value="1"/>
</dbReference>
<dbReference type="SMR" id="A0A8T3AVH8"/>
<dbReference type="InterPro" id="IPR001471">
    <property type="entry name" value="AP2/ERF_dom"/>
</dbReference>
<dbReference type="PANTHER" id="PTHR31839:SF85">
    <property type="entry name" value="AP2_ERF DOMAIN-CONTAINING PROTEIN"/>
    <property type="match status" value="1"/>
</dbReference>
<evidence type="ECO:0000313" key="10">
    <source>
        <dbReference type="EMBL" id="KAI0500117.1"/>
    </source>
</evidence>
<keyword evidence="6" id="KW-0539">Nucleus</keyword>
<dbReference type="EMBL" id="JAGYWB010000013">
    <property type="protein sequence ID" value="KAI0500117.1"/>
    <property type="molecule type" value="Genomic_DNA"/>
</dbReference>
<evidence type="ECO:0000313" key="11">
    <source>
        <dbReference type="Proteomes" id="UP000829196"/>
    </source>
</evidence>
<evidence type="ECO:0000256" key="8">
    <source>
        <dbReference type="SAM" id="MobiDB-lite"/>
    </source>
</evidence>
<protein>
    <recommendedName>
        <fullName evidence="9">AP2/ERF domain-containing protein</fullName>
    </recommendedName>
</protein>
<dbReference type="GO" id="GO:0005634">
    <property type="term" value="C:nucleus"/>
    <property type="evidence" value="ECO:0007669"/>
    <property type="project" value="UniProtKB-SubCell"/>
</dbReference>
<dbReference type="InterPro" id="IPR036955">
    <property type="entry name" value="AP2/ERF_dom_sf"/>
</dbReference>
<dbReference type="OrthoDB" id="1932364at2759"/>
<evidence type="ECO:0000259" key="9">
    <source>
        <dbReference type="PROSITE" id="PS51032"/>
    </source>
</evidence>
<keyword evidence="2" id="KW-0805">Transcription regulation</keyword>
<evidence type="ECO:0000256" key="5">
    <source>
        <dbReference type="ARBA" id="ARBA00023163"/>
    </source>
</evidence>
<comment type="subcellular location">
    <subcellularLocation>
        <location evidence="1">Nucleus</location>
    </subcellularLocation>
</comment>
<dbReference type="GO" id="GO:0003677">
    <property type="term" value="F:DNA binding"/>
    <property type="evidence" value="ECO:0007669"/>
    <property type="project" value="UniProtKB-KW"/>
</dbReference>
<evidence type="ECO:0000256" key="3">
    <source>
        <dbReference type="ARBA" id="ARBA00023125"/>
    </source>
</evidence>
<dbReference type="InterPro" id="IPR016177">
    <property type="entry name" value="DNA-bd_dom_sf"/>
</dbReference>
<dbReference type="Gene3D" id="3.30.730.10">
    <property type="entry name" value="AP2/ERF domain"/>
    <property type="match status" value="1"/>
</dbReference>
<dbReference type="PROSITE" id="PS51032">
    <property type="entry name" value="AP2_ERF"/>
    <property type="match status" value="1"/>
</dbReference>
<keyword evidence="5" id="KW-0804">Transcription</keyword>
<dbReference type="SUPFAM" id="SSF54171">
    <property type="entry name" value="DNA-binding domain"/>
    <property type="match status" value="1"/>
</dbReference>
<dbReference type="SMART" id="SM00380">
    <property type="entry name" value="AP2"/>
    <property type="match status" value="1"/>
</dbReference>
<accession>A0A8T3AVH8</accession>
<comment type="similarity">
    <text evidence="7">Belongs to the AP2/ERF transcription factor family. ERF subfamily.</text>
</comment>
<evidence type="ECO:0000256" key="2">
    <source>
        <dbReference type="ARBA" id="ARBA00023015"/>
    </source>
</evidence>
<dbReference type="InterPro" id="IPR045277">
    <property type="entry name" value="DRE1A-I"/>
</dbReference>
<organism evidence="10 11">
    <name type="scientific">Dendrobium nobile</name>
    <name type="common">Orchid</name>
    <dbReference type="NCBI Taxonomy" id="94219"/>
    <lineage>
        <taxon>Eukaryota</taxon>
        <taxon>Viridiplantae</taxon>
        <taxon>Streptophyta</taxon>
        <taxon>Embryophyta</taxon>
        <taxon>Tracheophyta</taxon>
        <taxon>Spermatophyta</taxon>
        <taxon>Magnoliopsida</taxon>
        <taxon>Liliopsida</taxon>
        <taxon>Asparagales</taxon>
        <taxon>Orchidaceae</taxon>
        <taxon>Epidendroideae</taxon>
        <taxon>Malaxideae</taxon>
        <taxon>Dendrobiinae</taxon>
        <taxon>Dendrobium</taxon>
    </lineage>
</organism>
<feature type="region of interest" description="Disordered" evidence="8">
    <location>
        <begin position="1"/>
        <end position="21"/>
    </location>
</feature>
<dbReference type="AlphaFoldDB" id="A0A8T3AVH8"/>